<dbReference type="Pfam" id="PF13847">
    <property type="entry name" value="Methyltransf_31"/>
    <property type="match status" value="1"/>
</dbReference>
<dbReference type="SUPFAM" id="SSF53335">
    <property type="entry name" value="S-adenosyl-L-methionine-dependent methyltransferases"/>
    <property type="match status" value="1"/>
</dbReference>
<dbReference type="EMBL" id="BAABHC010000002">
    <property type="protein sequence ID" value="GAA4424354.1"/>
    <property type="molecule type" value="Genomic_DNA"/>
</dbReference>
<accession>A0ABP8L7J5</accession>
<organism evidence="2 3">
    <name type="scientific">Pontibacter saemangeumensis</name>
    <dbReference type="NCBI Taxonomy" id="1084525"/>
    <lineage>
        <taxon>Bacteria</taxon>
        <taxon>Pseudomonadati</taxon>
        <taxon>Bacteroidota</taxon>
        <taxon>Cytophagia</taxon>
        <taxon>Cytophagales</taxon>
        <taxon>Hymenobacteraceae</taxon>
        <taxon>Pontibacter</taxon>
    </lineage>
</organism>
<feature type="domain" description="Methyltransferase" evidence="1">
    <location>
        <begin position="40"/>
        <end position="158"/>
    </location>
</feature>
<dbReference type="InterPro" id="IPR053173">
    <property type="entry name" value="SAM-binding_MTase"/>
</dbReference>
<dbReference type="InterPro" id="IPR025714">
    <property type="entry name" value="Methyltranfer_dom"/>
</dbReference>
<comment type="caution">
    <text evidence="2">The sequence shown here is derived from an EMBL/GenBank/DDBJ whole genome shotgun (WGS) entry which is preliminary data.</text>
</comment>
<dbReference type="Gene3D" id="3.40.50.150">
    <property type="entry name" value="Vaccinia Virus protein VP39"/>
    <property type="match status" value="1"/>
</dbReference>
<keyword evidence="3" id="KW-1185">Reference proteome</keyword>
<gene>
    <name evidence="2" type="ORF">GCM10023188_04100</name>
</gene>
<dbReference type="InterPro" id="IPR029063">
    <property type="entry name" value="SAM-dependent_MTases_sf"/>
</dbReference>
<dbReference type="GO" id="GO:0008168">
    <property type="term" value="F:methyltransferase activity"/>
    <property type="evidence" value="ECO:0007669"/>
    <property type="project" value="UniProtKB-KW"/>
</dbReference>
<keyword evidence="2" id="KW-0808">Transferase</keyword>
<protein>
    <submittedName>
        <fullName evidence="2">Class I SAM-dependent methyltransferase</fullName>
    </submittedName>
</protein>
<dbReference type="PANTHER" id="PTHR45128:SF1">
    <property type="entry name" value="S-ADENOSYLMETHIONINE-DEPENDENT METHYLTRANSFERASE RV2258C"/>
    <property type="match status" value="1"/>
</dbReference>
<evidence type="ECO:0000259" key="1">
    <source>
        <dbReference type="Pfam" id="PF13847"/>
    </source>
</evidence>
<sequence length="197" mass="22545">MGREIARVIGTGGGSWLDRSTRLEEENSLRAIDNMLLNPQSVVADIGAGTGFYTFKIAEKVPKGKIYAVELQDAFVSELKKRRQELGLRNVEVVKGGEKNINVPDASLDLAFMVDVYHELEYPQEMLQAIYRALKPDGKLLLLEYRAEDPNLSIRELHKMTVEQVTKELEANGFKLFRREDFLPIQHFLMFEKTEEK</sequence>
<evidence type="ECO:0000313" key="2">
    <source>
        <dbReference type="EMBL" id="GAA4424354.1"/>
    </source>
</evidence>
<evidence type="ECO:0000313" key="3">
    <source>
        <dbReference type="Proteomes" id="UP001500552"/>
    </source>
</evidence>
<dbReference type="CDD" id="cd02440">
    <property type="entry name" value="AdoMet_MTases"/>
    <property type="match status" value="1"/>
</dbReference>
<proteinExistence type="predicted"/>
<reference evidence="3" key="1">
    <citation type="journal article" date="2019" name="Int. J. Syst. Evol. Microbiol.">
        <title>The Global Catalogue of Microorganisms (GCM) 10K type strain sequencing project: providing services to taxonomists for standard genome sequencing and annotation.</title>
        <authorList>
            <consortium name="The Broad Institute Genomics Platform"/>
            <consortium name="The Broad Institute Genome Sequencing Center for Infectious Disease"/>
            <person name="Wu L."/>
            <person name="Ma J."/>
        </authorList>
    </citation>
    <scope>NUCLEOTIDE SEQUENCE [LARGE SCALE GENOMIC DNA]</scope>
    <source>
        <strain evidence="3">JCM 17926</strain>
    </source>
</reference>
<dbReference type="Proteomes" id="UP001500552">
    <property type="component" value="Unassembled WGS sequence"/>
</dbReference>
<dbReference type="GO" id="GO:0032259">
    <property type="term" value="P:methylation"/>
    <property type="evidence" value="ECO:0007669"/>
    <property type="project" value="UniProtKB-KW"/>
</dbReference>
<keyword evidence="2" id="KW-0489">Methyltransferase</keyword>
<dbReference type="PANTHER" id="PTHR45128">
    <property type="entry name" value="METHYLTRANSFERASE TYPE 11"/>
    <property type="match status" value="1"/>
</dbReference>
<name>A0ABP8L7J5_9BACT</name>